<keyword evidence="12" id="KW-0066">ATP synthesis</keyword>
<keyword evidence="9" id="KW-0406">Ion transport</keyword>
<keyword evidence="7" id="KW-0375">Hydrogen ion transport</keyword>
<accession>A0A1D6I2Y2</accession>
<organism evidence="14">
    <name type="scientific">Zea mays</name>
    <name type="common">Maize</name>
    <dbReference type="NCBI Taxonomy" id="4577"/>
    <lineage>
        <taxon>Eukaryota</taxon>
        <taxon>Viridiplantae</taxon>
        <taxon>Streptophyta</taxon>
        <taxon>Embryophyta</taxon>
        <taxon>Tracheophyta</taxon>
        <taxon>Spermatophyta</taxon>
        <taxon>Magnoliopsida</taxon>
        <taxon>Liliopsida</taxon>
        <taxon>Poales</taxon>
        <taxon>Poaceae</taxon>
        <taxon>PACMAD clade</taxon>
        <taxon>Panicoideae</taxon>
        <taxon>Andropogonodae</taxon>
        <taxon>Andropogoneae</taxon>
        <taxon>Tripsacinae</taxon>
        <taxon>Zea</taxon>
    </lineage>
</organism>
<comment type="subcellular location">
    <subcellularLocation>
        <location evidence="1">Mitochondrion inner membrane</location>
    </subcellularLocation>
</comment>
<keyword evidence="8" id="KW-0067">ATP-binding</keyword>
<evidence type="ECO:0000256" key="7">
    <source>
        <dbReference type="ARBA" id="ARBA00022781"/>
    </source>
</evidence>
<keyword evidence="6" id="KW-0547">Nucleotide-binding</keyword>
<evidence type="ECO:0000256" key="13">
    <source>
        <dbReference type="ARBA" id="ARBA00048383"/>
    </source>
</evidence>
<dbReference type="eggNOG" id="KOG1350">
    <property type="taxonomic scope" value="Eukaryota"/>
</dbReference>
<name>A0A1D6I2Y2_MAIZE</name>
<evidence type="ECO:0000256" key="3">
    <source>
        <dbReference type="ARBA" id="ARBA00012473"/>
    </source>
</evidence>
<dbReference type="GO" id="GO:0045259">
    <property type="term" value="C:proton-transporting ATP synthase complex"/>
    <property type="evidence" value="ECO:0007669"/>
    <property type="project" value="UniProtKB-KW"/>
</dbReference>
<dbReference type="SUPFAM" id="SSF52540">
    <property type="entry name" value="P-loop containing nucleoside triphosphate hydrolases"/>
    <property type="match status" value="1"/>
</dbReference>
<evidence type="ECO:0000256" key="8">
    <source>
        <dbReference type="ARBA" id="ARBA00022840"/>
    </source>
</evidence>
<keyword evidence="5" id="KW-0813">Transport</keyword>
<dbReference type="PaxDb" id="4577-GRMZM2G405751_P01"/>
<evidence type="ECO:0000256" key="1">
    <source>
        <dbReference type="ARBA" id="ARBA00004273"/>
    </source>
</evidence>
<dbReference type="GO" id="GO:0006754">
    <property type="term" value="P:ATP biosynthetic process"/>
    <property type="evidence" value="ECO:0007669"/>
    <property type="project" value="UniProtKB-KW"/>
</dbReference>
<dbReference type="InterPro" id="IPR027417">
    <property type="entry name" value="P-loop_NTPase"/>
</dbReference>
<dbReference type="EMBL" id="CM007650">
    <property type="protein sequence ID" value="ONM54521.1"/>
    <property type="molecule type" value="Genomic_DNA"/>
</dbReference>
<evidence type="ECO:0000313" key="14">
    <source>
        <dbReference type="EMBL" id="ONM54521.1"/>
    </source>
</evidence>
<evidence type="ECO:0000256" key="6">
    <source>
        <dbReference type="ARBA" id="ARBA00022741"/>
    </source>
</evidence>
<evidence type="ECO:0000256" key="10">
    <source>
        <dbReference type="ARBA" id="ARBA00023136"/>
    </source>
</evidence>
<proteinExistence type="predicted"/>
<dbReference type="GO" id="GO:0005524">
    <property type="term" value="F:ATP binding"/>
    <property type="evidence" value="ECO:0007669"/>
    <property type="project" value="UniProtKB-KW"/>
</dbReference>
<dbReference type="EC" id="7.1.2.2" evidence="3"/>
<dbReference type="PANTHER" id="PTHR15184">
    <property type="entry name" value="ATP SYNTHASE"/>
    <property type="match status" value="1"/>
</dbReference>
<dbReference type="GO" id="GO:0005743">
    <property type="term" value="C:mitochondrial inner membrane"/>
    <property type="evidence" value="ECO:0007669"/>
    <property type="project" value="UniProtKB-SubCell"/>
</dbReference>
<dbReference type="InParanoid" id="A0A1D6I2Y2"/>
<dbReference type="GO" id="GO:1902600">
    <property type="term" value="P:proton transmembrane transport"/>
    <property type="evidence" value="ECO:0007669"/>
    <property type="project" value="UniProtKB-KW"/>
</dbReference>
<reference evidence="14" key="1">
    <citation type="submission" date="2015-12" db="EMBL/GenBank/DDBJ databases">
        <title>Update maize B73 reference genome by single molecule sequencing technologies.</title>
        <authorList>
            <consortium name="Maize Genome Sequencing Project"/>
            <person name="Ware D."/>
        </authorList>
    </citation>
    <scope>NUCLEOTIDE SEQUENCE [LARGE SCALE GENOMIC DNA]</scope>
    <source>
        <tissue evidence="14">Seedling</tissue>
    </source>
</reference>
<dbReference type="STRING" id="4577.A0A1D6I2Y2"/>
<protein>
    <recommendedName>
        <fullName evidence="4">ATP synthase subunit beta, mitochondrial</fullName>
        <ecNumber evidence="3">7.1.2.2</ecNumber>
    </recommendedName>
</protein>
<evidence type="ECO:0000256" key="5">
    <source>
        <dbReference type="ARBA" id="ARBA00022448"/>
    </source>
</evidence>
<dbReference type="Gene3D" id="3.40.50.300">
    <property type="entry name" value="P-loop containing nucleotide triphosphate hydrolases"/>
    <property type="match status" value="1"/>
</dbReference>
<gene>
    <name evidence="14" type="ORF">ZEAMMB73_Zm00001d020223</name>
</gene>
<evidence type="ECO:0000256" key="2">
    <source>
        <dbReference type="ARBA" id="ARBA00011648"/>
    </source>
</evidence>
<dbReference type="AlphaFoldDB" id="A0A1D6I2Y2"/>
<comment type="catalytic activity">
    <reaction evidence="13">
        <text>ATP + H2O + 4 H(+)(in) = ADP + phosphate + 5 H(+)(out)</text>
        <dbReference type="Rhea" id="RHEA:57720"/>
        <dbReference type="ChEBI" id="CHEBI:15377"/>
        <dbReference type="ChEBI" id="CHEBI:15378"/>
        <dbReference type="ChEBI" id="CHEBI:30616"/>
        <dbReference type="ChEBI" id="CHEBI:43474"/>
        <dbReference type="ChEBI" id="CHEBI:456216"/>
        <dbReference type="EC" id="7.1.2.2"/>
    </reaction>
</comment>
<comment type="subunit">
    <text evidence="2">F-type ATPases have 2 components, CF(1) - the catalytic core - and CF(0) - the membrane proton channel. CF(1) has five subunits: alpha(3), beta(3), gamma(1), delta(1), epsilon(1). CF(0) has three main subunits: a, b and c.</text>
</comment>
<evidence type="ECO:0000256" key="11">
    <source>
        <dbReference type="ARBA" id="ARBA00023196"/>
    </source>
</evidence>
<keyword evidence="10" id="KW-0472">Membrane</keyword>
<evidence type="ECO:0000256" key="4">
    <source>
        <dbReference type="ARBA" id="ARBA00019294"/>
    </source>
</evidence>
<sequence length="113" mass="12567">MKSERKCALVYGQMNVPPGAHVGLIVLTVAKHFRDAKGQDVLLFIDNIFCLTQVKSVIFKIRSFRHTVDPSTIKFHDRLVLCMCDNSSAQESAERGGIELYAEVNNRGLCAIA</sequence>
<dbReference type="PANTHER" id="PTHR15184:SF82">
    <property type="entry name" value="ATP SYNTHASE SUBUNIT BETA, MITOCHONDRIAL"/>
    <property type="match status" value="1"/>
</dbReference>
<evidence type="ECO:0000256" key="12">
    <source>
        <dbReference type="ARBA" id="ARBA00023310"/>
    </source>
</evidence>
<evidence type="ECO:0000256" key="9">
    <source>
        <dbReference type="ARBA" id="ARBA00023065"/>
    </source>
</evidence>
<keyword evidence="11" id="KW-0139">CF(1)</keyword>
<dbReference type="InterPro" id="IPR050053">
    <property type="entry name" value="ATPase_alpha/beta_chains"/>
</dbReference>